<keyword evidence="6" id="KW-0206">Cytoskeleton</keyword>
<comment type="similarity">
    <text evidence="10">Belongs to the AAA ATPase family.</text>
</comment>
<dbReference type="Pfam" id="PF00004">
    <property type="entry name" value="AAA"/>
    <property type="match status" value="1"/>
</dbReference>
<dbReference type="Gene3D" id="1.10.8.60">
    <property type="match status" value="1"/>
</dbReference>
<dbReference type="InParanoid" id="T1G5Z1"/>
<dbReference type="PANTHER" id="PTHR23074:SF86">
    <property type="entry name" value="SPASTIN"/>
    <property type="match status" value="1"/>
</dbReference>
<dbReference type="InterPro" id="IPR003959">
    <property type="entry name" value="ATPase_AAA_core"/>
</dbReference>
<feature type="compositionally biased region" description="Polar residues" evidence="11">
    <location>
        <begin position="168"/>
        <end position="178"/>
    </location>
</feature>
<dbReference type="CTD" id="20216488"/>
<keyword evidence="2" id="KW-0493">Microtubule</keyword>
<dbReference type="Gene3D" id="3.40.50.300">
    <property type="entry name" value="P-loop containing nucleotide triphosphate hydrolases"/>
    <property type="match status" value="1"/>
</dbReference>
<evidence type="ECO:0000313" key="13">
    <source>
        <dbReference type="EMBL" id="ESN97427.1"/>
    </source>
</evidence>
<proteinExistence type="inferred from homology"/>
<dbReference type="AlphaFoldDB" id="T1G5Z1"/>
<evidence type="ECO:0000256" key="8">
    <source>
        <dbReference type="ARBA" id="ARBA00036378"/>
    </source>
</evidence>
<dbReference type="GO" id="GO:0005874">
    <property type="term" value="C:microtubule"/>
    <property type="evidence" value="ECO:0007669"/>
    <property type="project" value="UniProtKB-KW"/>
</dbReference>
<dbReference type="PANTHER" id="PTHR23074">
    <property type="entry name" value="AAA DOMAIN-CONTAINING"/>
    <property type="match status" value="1"/>
</dbReference>
<dbReference type="KEGG" id="hro:HELRODRAFT_85555"/>
<dbReference type="PROSITE" id="PS00674">
    <property type="entry name" value="AAA"/>
    <property type="match status" value="1"/>
</dbReference>
<evidence type="ECO:0000256" key="2">
    <source>
        <dbReference type="ARBA" id="ARBA00022701"/>
    </source>
</evidence>
<protein>
    <recommendedName>
        <fullName evidence="9">microtubule-severing ATPase</fullName>
        <ecNumber evidence="9">5.6.1.1</ecNumber>
    </recommendedName>
</protein>
<dbReference type="RefSeq" id="XP_009024473.1">
    <property type="nucleotide sequence ID" value="XM_009026225.1"/>
</dbReference>
<name>T1G5Z1_HELRO</name>
<dbReference type="EMBL" id="KB097379">
    <property type="protein sequence ID" value="ESN97427.1"/>
    <property type="molecule type" value="Genomic_DNA"/>
</dbReference>
<dbReference type="FunFam" id="1.20.58.80:FF:000006">
    <property type="entry name" value="Spastin"/>
    <property type="match status" value="1"/>
</dbReference>
<accession>T1G5Z1</accession>
<dbReference type="InterPro" id="IPR027417">
    <property type="entry name" value="P-loop_NTPase"/>
</dbReference>
<keyword evidence="3 10" id="KW-0547">Nucleotide-binding</keyword>
<feature type="region of interest" description="Disordered" evidence="11">
    <location>
        <begin position="97"/>
        <end position="178"/>
    </location>
</feature>
<keyword evidence="7" id="KW-0413">Isomerase</keyword>
<dbReference type="GO" id="GO:0005819">
    <property type="term" value="C:spindle"/>
    <property type="evidence" value="ECO:0000318"/>
    <property type="project" value="GO_Central"/>
</dbReference>
<dbReference type="GO" id="GO:0021955">
    <property type="term" value="P:central nervous system neuron axonogenesis"/>
    <property type="evidence" value="ECO:0000318"/>
    <property type="project" value="GO_Central"/>
</dbReference>
<dbReference type="eggNOG" id="KOG0740">
    <property type="taxonomic scope" value="Eukaryota"/>
</dbReference>
<feature type="domain" description="AAA+ ATPase" evidence="12">
    <location>
        <begin position="235"/>
        <end position="373"/>
    </location>
</feature>
<dbReference type="FunFam" id="1.10.8.60:FF:000066">
    <property type="entry name" value="AAA-type ATPase family protein"/>
    <property type="match status" value="1"/>
</dbReference>
<dbReference type="FunFam" id="3.40.50.300:FF:000093">
    <property type="entry name" value="Fidgetin-like 1"/>
    <property type="match status" value="1"/>
</dbReference>
<feature type="compositionally biased region" description="Polar residues" evidence="11">
    <location>
        <begin position="472"/>
        <end position="482"/>
    </location>
</feature>
<feature type="compositionally biased region" description="Low complexity" evidence="11">
    <location>
        <begin position="104"/>
        <end position="135"/>
    </location>
</feature>
<dbReference type="InterPro" id="IPR050304">
    <property type="entry name" value="MT-severing_AAA_ATPase"/>
</dbReference>
<keyword evidence="1" id="KW-0963">Cytoplasm</keyword>
<dbReference type="GO" id="GO:0016887">
    <property type="term" value="F:ATP hydrolysis activity"/>
    <property type="evidence" value="ECO:0000318"/>
    <property type="project" value="GO_Central"/>
</dbReference>
<evidence type="ECO:0000313" key="14">
    <source>
        <dbReference type="EnsemblMetazoa" id="HelroP85555"/>
    </source>
</evidence>
<dbReference type="Proteomes" id="UP000015101">
    <property type="component" value="Unassembled WGS sequence"/>
</dbReference>
<keyword evidence="5" id="KW-0472">Membrane</keyword>
<evidence type="ECO:0000256" key="5">
    <source>
        <dbReference type="ARBA" id="ARBA00023136"/>
    </source>
</evidence>
<evidence type="ECO:0000256" key="10">
    <source>
        <dbReference type="RuleBase" id="RU003651"/>
    </source>
</evidence>
<dbReference type="EnsemblMetazoa" id="HelroT85555">
    <property type="protein sequence ID" value="HelroP85555"/>
    <property type="gene ID" value="HelroG85555"/>
</dbReference>
<dbReference type="InterPro" id="IPR041569">
    <property type="entry name" value="AAA_lid_3"/>
</dbReference>
<evidence type="ECO:0000259" key="12">
    <source>
        <dbReference type="SMART" id="SM00382"/>
    </source>
</evidence>
<reference evidence="15" key="1">
    <citation type="submission" date="2012-12" db="EMBL/GenBank/DDBJ databases">
        <authorList>
            <person name="Hellsten U."/>
            <person name="Grimwood J."/>
            <person name="Chapman J.A."/>
            <person name="Shapiro H."/>
            <person name="Aerts A."/>
            <person name="Otillar R.P."/>
            <person name="Terry A.Y."/>
            <person name="Boore J.L."/>
            <person name="Simakov O."/>
            <person name="Marletaz F."/>
            <person name="Cho S.-J."/>
            <person name="Edsinger-Gonzales E."/>
            <person name="Havlak P."/>
            <person name="Kuo D.-H."/>
            <person name="Larsson T."/>
            <person name="Lv J."/>
            <person name="Arendt D."/>
            <person name="Savage R."/>
            <person name="Osoegawa K."/>
            <person name="de Jong P."/>
            <person name="Lindberg D.R."/>
            <person name="Seaver E.C."/>
            <person name="Weisblat D.A."/>
            <person name="Putnam N.H."/>
            <person name="Grigoriev I.V."/>
            <person name="Rokhsar D.S."/>
        </authorList>
    </citation>
    <scope>NUCLEOTIDE SEQUENCE</scope>
</reference>
<gene>
    <name evidence="14" type="primary">20216488</name>
    <name evidence="13" type="ORF">HELRODRAFT_85555</name>
</gene>
<evidence type="ECO:0000313" key="15">
    <source>
        <dbReference type="Proteomes" id="UP000015101"/>
    </source>
</evidence>
<dbReference type="Pfam" id="PF17862">
    <property type="entry name" value="AAA_lid_3"/>
    <property type="match status" value="1"/>
</dbReference>
<evidence type="ECO:0000256" key="11">
    <source>
        <dbReference type="SAM" id="MobiDB-lite"/>
    </source>
</evidence>
<dbReference type="InterPro" id="IPR003960">
    <property type="entry name" value="ATPase_AAA_CS"/>
</dbReference>
<dbReference type="Gene3D" id="1.20.58.80">
    <property type="entry name" value="Phosphotransferase system, lactose/cellobiose-type IIA subunit"/>
    <property type="match status" value="1"/>
</dbReference>
<organism evidence="14 15">
    <name type="scientific">Helobdella robusta</name>
    <name type="common">Californian leech</name>
    <dbReference type="NCBI Taxonomy" id="6412"/>
    <lineage>
        <taxon>Eukaryota</taxon>
        <taxon>Metazoa</taxon>
        <taxon>Spiralia</taxon>
        <taxon>Lophotrochozoa</taxon>
        <taxon>Annelida</taxon>
        <taxon>Clitellata</taxon>
        <taxon>Hirudinea</taxon>
        <taxon>Rhynchobdellida</taxon>
        <taxon>Glossiphoniidae</taxon>
        <taxon>Helobdella</taxon>
    </lineage>
</organism>
<dbReference type="GO" id="GO:0005737">
    <property type="term" value="C:cytoplasm"/>
    <property type="evidence" value="ECO:0000318"/>
    <property type="project" value="GO_Central"/>
</dbReference>
<feature type="compositionally biased region" description="Polar residues" evidence="11">
    <location>
        <begin position="141"/>
        <end position="150"/>
    </location>
</feature>
<dbReference type="GO" id="GO:0051013">
    <property type="term" value="P:microtubule severing"/>
    <property type="evidence" value="ECO:0000318"/>
    <property type="project" value="GO_Central"/>
</dbReference>
<evidence type="ECO:0000256" key="9">
    <source>
        <dbReference type="ARBA" id="ARBA00038871"/>
    </source>
</evidence>
<dbReference type="EMBL" id="AMQM01006327">
    <property type="status" value="NOT_ANNOTATED_CDS"/>
    <property type="molecule type" value="Genomic_DNA"/>
</dbReference>
<comment type="catalytic activity">
    <reaction evidence="8">
        <text>n ATP + n H2O + a microtubule = n ADP + n phosphate + (n+1) alpha/beta tubulin heterodimers.</text>
        <dbReference type="EC" id="5.6.1.1"/>
    </reaction>
</comment>
<dbReference type="GeneID" id="20216488"/>
<keyword evidence="4 10" id="KW-0067">ATP-binding</keyword>
<feature type="region of interest" description="Disordered" evidence="11">
    <location>
        <begin position="470"/>
        <end position="490"/>
    </location>
</feature>
<dbReference type="HOGENOM" id="CLU_000688_21_5_1"/>
<dbReference type="SUPFAM" id="SSF52540">
    <property type="entry name" value="P-loop containing nucleoside triphosphate hydrolases"/>
    <property type="match status" value="1"/>
</dbReference>
<evidence type="ECO:0000256" key="3">
    <source>
        <dbReference type="ARBA" id="ARBA00022741"/>
    </source>
</evidence>
<dbReference type="SMART" id="SM00382">
    <property type="entry name" value="AAA"/>
    <property type="match status" value="1"/>
</dbReference>
<reference evidence="14" key="3">
    <citation type="submission" date="2015-06" db="UniProtKB">
        <authorList>
            <consortium name="EnsemblMetazoa"/>
        </authorList>
    </citation>
    <scope>IDENTIFICATION</scope>
</reference>
<dbReference type="OMA" id="KMATERI"/>
<reference evidence="13 15" key="2">
    <citation type="journal article" date="2013" name="Nature">
        <title>Insights into bilaterian evolution from three spiralian genomes.</title>
        <authorList>
            <person name="Simakov O."/>
            <person name="Marletaz F."/>
            <person name="Cho S.J."/>
            <person name="Edsinger-Gonzales E."/>
            <person name="Havlak P."/>
            <person name="Hellsten U."/>
            <person name="Kuo D.H."/>
            <person name="Larsson T."/>
            <person name="Lv J."/>
            <person name="Arendt D."/>
            <person name="Savage R."/>
            <person name="Osoegawa K."/>
            <person name="de Jong P."/>
            <person name="Grimwood J."/>
            <person name="Chapman J.A."/>
            <person name="Shapiro H."/>
            <person name="Aerts A."/>
            <person name="Otillar R.P."/>
            <person name="Terry A.Y."/>
            <person name="Boore J.L."/>
            <person name="Grigoriev I.V."/>
            <person name="Lindberg D.R."/>
            <person name="Seaver E.C."/>
            <person name="Weisblat D.A."/>
            <person name="Putnam N.H."/>
            <person name="Rokhsar D.S."/>
        </authorList>
    </citation>
    <scope>NUCLEOTIDE SEQUENCE</scope>
</reference>
<evidence type="ECO:0000256" key="1">
    <source>
        <dbReference type="ARBA" id="ARBA00022490"/>
    </source>
</evidence>
<dbReference type="OrthoDB" id="10251136at2759"/>
<sequence length="490" mass="54358">MASRQSEETVLKIQKIHQKASFNYLNKALGIDENGKDVADKKKAVELYKKGIEELQKGVNVIILGEGPDFERARGLRSKMQNNLIMAQDRLQVLGVSNEINRQTPTTKTSSATKTTTTNLITPTPSLSSPSSSSPRELNYRKSNFYTPSGKQAGAGDDDDDGDANNNHHNPTPNLSSLKNVDRQLLNVILNEIIDSGPALKLSDVAGQETSKQALHEIVILPSLRPELFTGLRTPARGLLLFGPPGNGKTMLARAVAHESKWTFFNISSASLTSKWMGEGEKLVRALFAAARHLQPSVIFIDEIDSLLCERKENEHEASRRIKTQFMIEFQGNESSGPSPDRLLVIGATNRPFELDDAVLRRFPKRIFVPMPDLQTRFQLLERLLRRQNESGGGSGGGSGWKMSRDDVMHVANLTEGYSSSDLTSLAKDAAMGPIRELDLNRVKNMNANNLRDIEVQDFTDSLRRIRPSVPPETTQQLQSWNKKYGDVSL</sequence>
<dbReference type="GO" id="GO:0005524">
    <property type="term" value="F:ATP binding"/>
    <property type="evidence" value="ECO:0007669"/>
    <property type="project" value="UniProtKB-KW"/>
</dbReference>
<evidence type="ECO:0000256" key="7">
    <source>
        <dbReference type="ARBA" id="ARBA00023235"/>
    </source>
</evidence>
<dbReference type="InterPro" id="IPR003593">
    <property type="entry name" value="AAA+_ATPase"/>
</dbReference>
<dbReference type="STRING" id="6412.T1G5Z1"/>
<evidence type="ECO:0000256" key="4">
    <source>
        <dbReference type="ARBA" id="ARBA00022840"/>
    </source>
</evidence>
<dbReference type="EC" id="5.6.1.1" evidence="9"/>
<dbReference type="GO" id="GO:0008568">
    <property type="term" value="F:microtubule severing ATPase activity"/>
    <property type="evidence" value="ECO:0000318"/>
    <property type="project" value="GO_Central"/>
</dbReference>
<keyword evidence="15" id="KW-1185">Reference proteome</keyword>
<evidence type="ECO:0000256" key="6">
    <source>
        <dbReference type="ARBA" id="ARBA00023212"/>
    </source>
</evidence>